<feature type="chain" id="PRO_5015470447" evidence="1">
    <location>
        <begin position="23"/>
        <end position="216"/>
    </location>
</feature>
<dbReference type="RefSeq" id="WP_116725203.1">
    <property type="nucleotide sequence ID" value="NZ_QCZI01000011.1"/>
</dbReference>
<accession>A0A2U1JI31</accession>
<dbReference type="AlphaFoldDB" id="A0A2U1JI31"/>
<evidence type="ECO:0000313" key="4">
    <source>
        <dbReference type="Proteomes" id="UP000245449"/>
    </source>
</evidence>
<feature type="domain" description="Outer membrane protein beta-barrel" evidence="2">
    <location>
        <begin position="29"/>
        <end position="185"/>
    </location>
</feature>
<dbReference type="OrthoDB" id="947434at2"/>
<sequence length="216" mass="23907">MKTILRSIAVLFTIFATTSGFSQTAGTTSDDTRYDFKIGVKAGLNVSNVYDEQNNDYVAENKVGFVGGGFLSIPITKFVGFQPEILYSEKGFKATKSTILGNYEFTRTSTYLDIPLQLQIKPIPFVTILAGPQFSYLLKTKNDFNGNITSTEEENINSENYKKNIFGFVVGADVNVNNFIISGRAGWDISKTDTNGDSSKPRYKNQVLQVTLGYAF</sequence>
<feature type="signal peptide" evidence="1">
    <location>
        <begin position="1"/>
        <end position="22"/>
    </location>
</feature>
<keyword evidence="4" id="KW-1185">Reference proteome</keyword>
<evidence type="ECO:0000259" key="2">
    <source>
        <dbReference type="Pfam" id="PF13568"/>
    </source>
</evidence>
<evidence type="ECO:0000256" key="1">
    <source>
        <dbReference type="SAM" id="SignalP"/>
    </source>
</evidence>
<proteinExistence type="predicted"/>
<dbReference type="Pfam" id="PF13568">
    <property type="entry name" value="OMP_b-brl_2"/>
    <property type="match status" value="1"/>
</dbReference>
<reference evidence="3 4" key="1">
    <citation type="submission" date="2018-04" db="EMBL/GenBank/DDBJ databases">
        <title>Flavobacterium sp. nov., isolated from glacier ice.</title>
        <authorList>
            <person name="Liu Q."/>
            <person name="Xin Y.-H."/>
        </authorList>
    </citation>
    <scope>NUCLEOTIDE SEQUENCE [LARGE SCALE GENOMIC DNA]</scope>
    <source>
        <strain evidence="3 4">RB1R5</strain>
    </source>
</reference>
<dbReference type="EMBL" id="QCZI01000011">
    <property type="protein sequence ID" value="PWA04787.1"/>
    <property type="molecule type" value="Genomic_DNA"/>
</dbReference>
<gene>
    <name evidence="3" type="ORF">DB895_09890</name>
</gene>
<organism evidence="3 4">
    <name type="scientific">Flavobacterium psychrotolerans</name>
    <dbReference type="NCBI Taxonomy" id="2169410"/>
    <lineage>
        <taxon>Bacteria</taxon>
        <taxon>Pseudomonadati</taxon>
        <taxon>Bacteroidota</taxon>
        <taxon>Flavobacteriia</taxon>
        <taxon>Flavobacteriales</taxon>
        <taxon>Flavobacteriaceae</taxon>
        <taxon>Flavobacterium</taxon>
    </lineage>
</organism>
<protein>
    <submittedName>
        <fullName evidence="3">PorT family protein</fullName>
    </submittedName>
</protein>
<keyword evidence="1" id="KW-0732">Signal</keyword>
<dbReference type="Proteomes" id="UP000245449">
    <property type="component" value="Unassembled WGS sequence"/>
</dbReference>
<comment type="caution">
    <text evidence="3">The sequence shown here is derived from an EMBL/GenBank/DDBJ whole genome shotgun (WGS) entry which is preliminary data.</text>
</comment>
<name>A0A2U1JI31_9FLAO</name>
<dbReference type="InterPro" id="IPR025665">
    <property type="entry name" value="Beta-barrel_OMP_2"/>
</dbReference>
<evidence type="ECO:0000313" key="3">
    <source>
        <dbReference type="EMBL" id="PWA04787.1"/>
    </source>
</evidence>